<organism evidence="4 5">
    <name type="scientific">Alcaligenes pakistanensis</name>
    <dbReference type="NCBI Taxonomy" id="1482717"/>
    <lineage>
        <taxon>Bacteria</taxon>
        <taxon>Pseudomonadati</taxon>
        <taxon>Pseudomonadota</taxon>
        <taxon>Betaproteobacteria</taxon>
        <taxon>Burkholderiales</taxon>
        <taxon>Alcaligenaceae</taxon>
        <taxon>Alcaligenes</taxon>
    </lineage>
</organism>
<evidence type="ECO:0000256" key="2">
    <source>
        <dbReference type="ARBA" id="ARBA00023136"/>
    </source>
</evidence>
<protein>
    <recommendedName>
        <fullName evidence="3">Outer membrane protein assembly factor BamE domain-containing protein</fullName>
    </recommendedName>
</protein>
<evidence type="ECO:0000256" key="1">
    <source>
        <dbReference type="ARBA" id="ARBA00022729"/>
    </source>
</evidence>
<evidence type="ECO:0000259" key="3">
    <source>
        <dbReference type="Pfam" id="PF04355"/>
    </source>
</evidence>
<evidence type="ECO:0000313" key="4">
    <source>
        <dbReference type="EMBL" id="GHC52330.1"/>
    </source>
</evidence>
<dbReference type="Pfam" id="PF04355">
    <property type="entry name" value="BamE"/>
    <property type="match status" value="1"/>
</dbReference>
<dbReference type="PROSITE" id="PS51257">
    <property type="entry name" value="PROKAR_LIPOPROTEIN"/>
    <property type="match status" value="1"/>
</dbReference>
<comment type="caution">
    <text evidence="4">The sequence shown here is derived from an EMBL/GenBank/DDBJ whole genome shotgun (WGS) entry which is preliminary data.</text>
</comment>
<keyword evidence="5" id="KW-1185">Reference proteome</keyword>
<accession>A0A8H9M8C0</accession>
<reference evidence="5" key="1">
    <citation type="journal article" date="2019" name="Int. J. Syst. Evol. Microbiol.">
        <title>The Global Catalogue of Microorganisms (GCM) 10K type strain sequencing project: providing services to taxonomists for standard genome sequencing and annotation.</title>
        <authorList>
            <consortium name="The Broad Institute Genomics Platform"/>
            <consortium name="The Broad Institute Genome Sequencing Center for Infectious Disease"/>
            <person name="Wu L."/>
            <person name="Ma J."/>
        </authorList>
    </citation>
    <scope>NUCLEOTIDE SEQUENCE [LARGE SCALE GENOMIC DNA]</scope>
    <source>
        <strain evidence="5">KCTC 42083</strain>
    </source>
</reference>
<dbReference type="AlphaFoldDB" id="A0A8H9M8C0"/>
<gene>
    <name evidence="4" type="ORF">GCM10010096_25500</name>
</gene>
<keyword evidence="1" id="KW-0732">Signal</keyword>
<proteinExistence type="predicted"/>
<dbReference type="EMBL" id="BMZN01000004">
    <property type="protein sequence ID" value="GHC52330.1"/>
    <property type="molecule type" value="Genomic_DNA"/>
</dbReference>
<dbReference type="GO" id="GO:0019867">
    <property type="term" value="C:outer membrane"/>
    <property type="evidence" value="ECO:0007669"/>
    <property type="project" value="InterPro"/>
</dbReference>
<dbReference type="InterPro" id="IPR037873">
    <property type="entry name" value="BamE-like"/>
</dbReference>
<feature type="domain" description="Outer membrane protein assembly factor BamE" evidence="3">
    <location>
        <begin position="30"/>
        <end position="93"/>
    </location>
</feature>
<dbReference type="RefSeq" id="WP_189392954.1">
    <property type="nucleotide sequence ID" value="NZ_BMZN01000004.1"/>
</dbReference>
<dbReference type="Gene3D" id="3.30.1450.10">
    <property type="match status" value="1"/>
</dbReference>
<dbReference type="InterPro" id="IPR007450">
    <property type="entry name" value="BamE_dom"/>
</dbReference>
<sequence>MRRFFVAVFSVLLMAGCANKIDYNRGSLHLGIGMSKPEVIGVLGEPRRTDVNEDRERWIYWNKVLIGFTPFDNENLAQDRLVVTFKDGKVSKWSNQTLADDITEASQKTLDSSYKAARELQKASQ</sequence>
<dbReference type="Proteomes" id="UP000608923">
    <property type="component" value="Unassembled WGS sequence"/>
</dbReference>
<evidence type="ECO:0000313" key="5">
    <source>
        <dbReference type="Proteomes" id="UP000608923"/>
    </source>
</evidence>
<name>A0A8H9M8C0_9BURK</name>
<keyword evidence="2" id="KW-0472">Membrane</keyword>